<keyword evidence="3" id="KW-0813">Transport</keyword>
<name>A0A938Y979_9ACTN</name>
<dbReference type="PANTHER" id="PTHR30290:SF10">
    <property type="entry name" value="PERIPLASMIC OLIGOPEPTIDE-BINDING PROTEIN-RELATED"/>
    <property type="match status" value="1"/>
</dbReference>
<dbReference type="AlphaFoldDB" id="A0A938Y979"/>
<evidence type="ECO:0000256" key="1">
    <source>
        <dbReference type="ARBA" id="ARBA00004196"/>
    </source>
</evidence>
<dbReference type="InterPro" id="IPR000914">
    <property type="entry name" value="SBP_5_dom"/>
</dbReference>
<organism evidence="7 8">
    <name type="scientific">Nakamurella leprariae</name>
    <dbReference type="NCBI Taxonomy" id="2803911"/>
    <lineage>
        <taxon>Bacteria</taxon>
        <taxon>Bacillati</taxon>
        <taxon>Actinomycetota</taxon>
        <taxon>Actinomycetes</taxon>
        <taxon>Nakamurellales</taxon>
        <taxon>Nakamurellaceae</taxon>
        <taxon>Nakamurella</taxon>
    </lineage>
</organism>
<dbReference type="RefSeq" id="WP_205261335.1">
    <property type="nucleotide sequence ID" value="NZ_JAERWK010000017.1"/>
</dbReference>
<evidence type="ECO:0000256" key="5">
    <source>
        <dbReference type="SAM" id="SignalP"/>
    </source>
</evidence>
<dbReference type="EMBL" id="JAERWK010000017">
    <property type="protein sequence ID" value="MBM9468376.1"/>
    <property type="molecule type" value="Genomic_DNA"/>
</dbReference>
<dbReference type="SUPFAM" id="SSF53850">
    <property type="entry name" value="Periplasmic binding protein-like II"/>
    <property type="match status" value="1"/>
</dbReference>
<comment type="similarity">
    <text evidence="2">Belongs to the bacterial solute-binding protein 5 family.</text>
</comment>
<dbReference type="Pfam" id="PF00496">
    <property type="entry name" value="SBP_bac_5"/>
    <property type="match status" value="1"/>
</dbReference>
<dbReference type="GO" id="GO:0015833">
    <property type="term" value="P:peptide transport"/>
    <property type="evidence" value="ECO:0007669"/>
    <property type="project" value="TreeGrafter"/>
</dbReference>
<comment type="caution">
    <text evidence="7">The sequence shown here is derived from an EMBL/GenBank/DDBJ whole genome shotgun (WGS) entry which is preliminary data.</text>
</comment>
<dbReference type="InterPro" id="IPR039424">
    <property type="entry name" value="SBP_5"/>
</dbReference>
<evidence type="ECO:0000259" key="6">
    <source>
        <dbReference type="Pfam" id="PF00496"/>
    </source>
</evidence>
<evidence type="ECO:0000256" key="4">
    <source>
        <dbReference type="ARBA" id="ARBA00022729"/>
    </source>
</evidence>
<sequence>MRASATTLRGRRTRWLISALAITALTVTACGGGSDSGSDGDATSSGQLGGTVSEGVDTIGANYDQRDPDGTFRYVFVQNPTNFDPARSSNAFDMIFLRLVYDQLLRQNAEGELEPQLATEWEFVDDDTALVMKLRDDVDFIDGTHFDASVVKANIDRAKTLETSVHKGALARVADVQVIDEYTVRFNLSGPGGNLPAIFAANLGSMASPAAFDNPDLDQNPVGSGFATLTEYVPGQVSRYERNEDYWDPEAAGAAKYEIYIQTSAPTRLNMLQTGQAELTYLDASQAEQSAAAGLNTAPSQTLTILQMYTNPGKPPFDDFRVREALEHAIDRQAIVDGVFFGLDAPVAQFMPPDYWAYDEGVQPDDPRYNYDPEKAKQLLTEAGYPDGIDFEMVVPSLDDHRAVAEALLPMLAEVGLRATTRVIEASSAGVTFFSRQEGNLMPGMAPPFSDVTSAYQTNLTGQFSNPWNLTTPEFEAAWLEALEGATQDDRLPGIAKMVQAEKEIRKNVPILAHYPPSAWTDKAAFPEGYLPAYSADLRYVGVTG</sequence>
<proteinExistence type="inferred from homology"/>
<evidence type="ECO:0000256" key="2">
    <source>
        <dbReference type="ARBA" id="ARBA00005695"/>
    </source>
</evidence>
<dbReference type="Gene3D" id="3.40.190.10">
    <property type="entry name" value="Periplasmic binding protein-like II"/>
    <property type="match status" value="1"/>
</dbReference>
<feature type="domain" description="Solute-binding protein family 5" evidence="6">
    <location>
        <begin position="112"/>
        <end position="431"/>
    </location>
</feature>
<keyword evidence="8" id="KW-1185">Reference proteome</keyword>
<accession>A0A938Y979</accession>
<gene>
    <name evidence="7" type="ORF">JL106_13920</name>
</gene>
<feature type="signal peptide" evidence="5">
    <location>
        <begin position="1"/>
        <end position="29"/>
    </location>
</feature>
<feature type="chain" id="PRO_5037278225" description="Solute-binding protein family 5 domain-containing protein" evidence="5">
    <location>
        <begin position="30"/>
        <end position="545"/>
    </location>
</feature>
<reference evidence="7" key="1">
    <citation type="submission" date="2021-01" db="EMBL/GenBank/DDBJ databases">
        <title>YIM 132084 draft genome.</title>
        <authorList>
            <person name="An D."/>
        </authorList>
    </citation>
    <scope>NUCLEOTIDE SEQUENCE</scope>
    <source>
        <strain evidence="7">YIM 132084</strain>
    </source>
</reference>
<dbReference type="GO" id="GO:1904680">
    <property type="term" value="F:peptide transmembrane transporter activity"/>
    <property type="evidence" value="ECO:0007669"/>
    <property type="project" value="TreeGrafter"/>
</dbReference>
<dbReference type="Gene3D" id="3.10.105.10">
    <property type="entry name" value="Dipeptide-binding Protein, Domain 3"/>
    <property type="match status" value="1"/>
</dbReference>
<dbReference type="GO" id="GO:0030313">
    <property type="term" value="C:cell envelope"/>
    <property type="evidence" value="ECO:0007669"/>
    <property type="project" value="UniProtKB-SubCell"/>
</dbReference>
<evidence type="ECO:0000256" key="3">
    <source>
        <dbReference type="ARBA" id="ARBA00022448"/>
    </source>
</evidence>
<comment type="subcellular location">
    <subcellularLocation>
        <location evidence="1">Cell envelope</location>
    </subcellularLocation>
</comment>
<protein>
    <recommendedName>
        <fullName evidence="6">Solute-binding protein family 5 domain-containing protein</fullName>
    </recommendedName>
</protein>
<evidence type="ECO:0000313" key="7">
    <source>
        <dbReference type="EMBL" id="MBM9468376.1"/>
    </source>
</evidence>
<dbReference type="Proteomes" id="UP000663792">
    <property type="component" value="Unassembled WGS sequence"/>
</dbReference>
<keyword evidence="4 5" id="KW-0732">Signal</keyword>
<evidence type="ECO:0000313" key="8">
    <source>
        <dbReference type="Proteomes" id="UP000663792"/>
    </source>
</evidence>
<dbReference type="PANTHER" id="PTHR30290">
    <property type="entry name" value="PERIPLASMIC BINDING COMPONENT OF ABC TRANSPORTER"/>
    <property type="match status" value="1"/>
</dbReference>
<dbReference type="PROSITE" id="PS51257">
    <property type="entry name" value="PROKAR_LIPOPROTEIN"/>
    <property type="match status" value="1"/>
</dbReference>